<comment type="caution">
    <text evidence="1">The sequence shown here is derived from an EMBL/GenBank/DDBJ whole genome shotgun (WGS) entry which is preliminary data.</text>
</comment>
<keyword evidence="2" id="KW-1185">Reference proteome</keyword>
<gene>
    <name evidence="1" type="ORF">NQ176_g4414</name>
</gene>
<organism evidence="1 2">
    <name type="scientific">Zarea fungicola</name>
    <dbReference type="NCBI Taxonomy" id="93591"/>
    <lineage>
        <taxon>Eukaryota</taxon>
        <taxon>Fungi</taxon>
        <taxon>Dikarya</taxon>
        <taxon>Ascomycota</taxon>
        <taxon>Pezizomycotina</taxon>
        <taxon>Sordariomycetes</taxon>
        <taxon>Hypocreomycetidae</taxon>
        <taxon>Hypocreales</taxon>
        <taxon>Cordycipitaceae</taxon>
        <taxon>Zarea</taxon>
    </lineage>
</organism>
<proteinExistence type="predicted"/>
<dbReference type="EMBL" id="JANJQO010000479">
    <property type="protein sequence ID" value="KAJ2977361.1"/>
    <property type="molecule type" value="Genomic_DNA"/>
</dbReference>
<accession>A0ACC1NFI0</accession>
<dbReference type="Proteomes" id="UP001143910">
    <property type="component" value="Unassembled WGS sequence"/>
</dbReference>
<name>A0ACC1NFI0_9HYPO</name>
<evidence type="ECO:0000313" key="1">
    <source>
        <dbReference type="EMBL" id="KAJ2977361.1"/>
    </source>
</evidence>
<sequence length="545" mass="58280">MRPSILPLGLAVLVTATAPQRVVTTRYGSLLGGACAATNVDFFYSIPYAKPPIENLRFRAPQPFGHFGNRSADVKAPACPQFGTTFVEAGPQSEDCLFLDVWVPANATPHSRLPVKVWLYGGGDETGGISNPLYDGCNSATDSILVSINYRVGPLGFLSLRAADLKGNFGIEDILLGLKWVKDSIASFGGDPNHVLLFGQSAGAFDTQIVASLEQSKSLINSAIMMSPGGSLPTIAEADAWSKLFVGGLNCSTSDIPCLQSTPVASLQSTVLNMPKLVGPAVGTPFEHSGRGLLEWGPVIDGSLIKGQLLERGVQVPSVFSSTTKEGTLFVLGEYQGAFATLNSTDYDVFLNIHFGSLAPLVKGKYPLSDFPPSQLSPNSVSAAIQAIDRDFVFRCQTYRGLLGGIANNVPVFTFSFGHTPSCTWLTDVPQTPFIHAFLGPAHTADIPFVFGNLNNLPLGGNPHNCSLTADEGKVSEFMRAAWTNMAMHGKPGNGWEPFTLEKPQGFNFTESAFFFGDIDYEICNFWSDMETRLRGLSTGGGACH</sequence>
<protein>
    <submittedName>
        <fullName evidence="1">Uncharacterized protein</fullName>
    </submittedName>
</protein>
<evidence type="ECO:0000313" key="2">
    <source>
        <dbReference type="Proteomes" id="UP001143910"/>
    </source>
</evidence>
<reference evidence="1" key="1">
    <citation type="submission" date="2022-08" db="EMBL/GenBank/DDBJ databases">
        <title>Genome Sequence of Lecanicillium fungicola.</title>
        <authorList>
            <person name="Buettner E."/>
        </authorList>
    </citation>
    <scope>NUCLEOTIDE SEQUENCE</scope>
    <source>
        <strain evidence="1">Babe33</strain>
    </source>
</reference>